<dbReference type="Proteomes" id="UP000008370">
    <property type="component" value="Unassembled WGS sequence"/>
</dbReference>
<evidence type="ECO:0000313" key="1">
    <source>
        <dbReference type="EMBL" id="EKM48482.1"/>
    </source>
</evidence>
<dbReference type="EMBL" id="JH931006">
    <property type="protein sequence ID" value="EKM48482.1"/>
    <property type="molecule type" value="Genomic_DNA"/>
</dbReference>
<dbReference type="KEGG" id="pco:PHACADRAFT_202756"/>
<protein>
    <submittedName>
        <fullName evidence="1">Uncharacterized protein</fullName>
    </submittedName>
</protein>
<reference evidence="1 2" key="1">
    <citation type="journal article" date="2012" name="BMC Genomics">
        <title>Comparative genomics of the white-rot fungi, Phanerochaete carnosa and P. chrysosporium, to elucidate the genetic basis of the distinct wood types they colonize.</title>
        <authorList>
            <person name="Suzuki H."/>
            <person name="MacDonald J."/>
            <person name="Syed K."/>
            <person name="Salamov A."/>
            <person name="Hori C."/>
            <person name="Aerts A."/>
            <person name="Henrissat B."/>
            <person name="Wiebenga A."/>
            <person name="vanKuyk P.A."/>
            <person name="Barry K."/>
            <person name="Lindquist E."/>
            <person name="LaButti K."/>
            <person name="Lapidus A."/>
            <person name="Lucas S."/>
            <person name="Coutinho P."/>
            <person name="Gong Y."/>
            <person name="Samejima M."/>
            <person name="Mahadevan R."/>
            <person name="Abou-Zaid M."/>
            <person name="de Vries R.P."/>
            <person name="Igarashi K."/>
            <person name="Yadav J.S."/>
            <person name="Grigoriev I.V."/>
            <person name="Master E.R."/>
        </authorList>
    </citation>
    <scope>NUCLEOTIDE SEQUENCE [LARGE SCALE GENOMIC DNA]</scope>
    <source>
        <strain evidence="1 2">HHB-10118-sp</strain>
    </source>
</reference>
<dbReference type="RefSeq" id="XP_007402967.1">
    <property type="nucleotide sequence ID" value="XM_007402905.1"/>
</dbReference>
<dbReference type="GeneID" id="18911980"/>
<organism evidence="1 2">
    <name type="scientific">Phanerochaete carnosa (strain HHB-10118-sp)</name>
    <name type="common">White-rot fungus</name>
    <name type="synonym">Peniophora carnosa</name>
    <dbReference type="NCBI Taxonomy" id="650164"/>
    <lineage>
        <taxon>Eukaryota</taxon>
        <taxon>Fungi</taxon>
        <taxon>Dikarya</taxon>
        <taxon>Basidiomycota</taxon>
        <taxon>Agaricomycotina</taxon>
        <taxon>Agaricomycetes</taxon>
        <taxon>Polyporales</taxon>
        <taxon>Phanerochaetaceae</taxon>
        <taxon>Phanerochaete</taxon>
    </lineage>
</organism>
<evidence type="ECO:0000313" key="2">
    <source>
        <dbReference type="Proteomes" id="UP000008370"/>
    </source>
</evidence>
<sequence length="62" mass="6612">MSPAFCGTIITTPIPSPRDPYVWGEDSSGLSKCSTAEALQEAQVTLNYLTALHDPCSREALA</sequence>
<name>K5WE84_PHACS</name>
<dbReference type="HOGENOM" id="CLU_2904930_0_0_1"/>
<gene>
    <name evidence="1" type="ORF">PHACADRAFT_202756</name>
</gene>
<dbReference type="InParanoid" id="K5WE84"/>
<accession>K5WE84</accession>
<dbReference type="AlphaFoldDB" id="K5WE84"/>
<proteinExistence type="predicted"/>
<keyword evidence="2" id="KW-1185">Reference proteome</keyword>